<comment type="caution">
    <text evidence="2">The sequence shown here is derived from an EMBL/GenBank/DDBJ whole genome shotgun (WGS) entry which is preliminary data.</text>
</comment>
<dbReference type="PANTHER" id="PTHR34567">
    <property type="entry name" value="FK506-BINDING-LIKE PROTEIN"/>
    <property type="match status" value="1"/>
</dbReference>
<dbReference type="OrthoDB" id="943542at2759"/>
<accession>A0A3L6GDM1</accession>
<reference evidence="2 3" key="1">
    <citation type="journal article" date="2018" name="Nat. Genet.">
        <title>Extensive intraspecific gene order and gene structural variations between Mo17 and other maize genomes.</title>
        <authorList>
            <person name="Sun S."/>
            <person name="Zhou Y."/>
            <person name="Chen J."/>
            <person name="Shi J."/>
            <person name="Zhao H."/>
            <person name="Zhao H."/>
            <person name="Song W."/>
            <person name="Zhang M."/>
            <person name="Cui Y."/>
            <person name="Dong X."/>
            <person name="Liu H."/>
            <person name="Ma X."/>
            <person name="Jiao Y."/>
            <person name="Wang B."/>
            <person name="Wei X."/>
            <person name="Stein J.C."/>
            <person name="Glaubitz J.C."/>
            <person name="Lu F."/>
            <person name="Yu G."/>
            <person name="Liang C."/>
            <person name="Fengler K."/>
            <person name="Li B."/>
            <person name="Rafalski A."/>
            <person name="Schnable P.S."/>
            <person name="Ware D.H."/>
            <person name="Buckler E.S."/>
            <person name="Lai J."/>
        </authorList>
    </citation>
    <scope>NUCLEOTIDE SEQUENCE [LARGE SCALE GENOMIC DNA]</scope>
    <source>
        <strain evidence="3">cv. Missouri 17</strain>
        <tissue evidence="2">Seedling</tissue>
    </source>
</reference>
<dbReference type="AlphaFoldDB" id="A0A3L6GDM1"/>
<feature type="region of interest" description="Disordered" evidence="1">
    <location>
        <begin position="206"/>
        <end position="320"/>
    </location>
</feature>
<feature type="region of interest" description="Disordered" evidence="1">
    <location>
        <begin position="140"/>
        <end position="163"/>
    </location>
</feature>
<proteinExistence type="predicted"/>
<protein>
    <submittedName>
        <fullName evidence="2">Uncharacterized protein</fullName>
    </submittedName>
</protein>
<dbReference type="PANTHER" id="PTHR34567:SF8">
    <property type="match status" value="1"/>
</dbReference>
<evidence type="ECO:0000313" key="3">
    <source>
        <dbReference type="Proteomes" id="UP000251960"/>
    </source>
</evidence>
<feature type="compositionally biased region" description="Polar residues" evidence="1">
    <location>
        <begin position="233"/>
        <end position="254"/>
    </location>
</feature>
<name>A0A3L6GDM1_MAIZE</name>
<gene>
    <name evidence="2" type="ORF">Zm00014a_034010</name>
</gene>
<dbReference type="EMBL" id="NCVQ01000002">
    <property type="protein sequence ID" value="PWZ46029.1"/>
    <property type="molecule type" value="Genomic_DNA"/>
</dbReference>
<feature type="compositionally biased region" description="Polar residues" evidence="1">
    <location>
        <begin position="206"/>
        <end position="218"/>
    </location>
</feature>
<evidence type="ECO:0000256" key="1">
    <source>
        <dbReference type="SAM" id="MobiDB-lite"/>
    </source>
</evidence>
<dbReference type="OMA" id="CFQNAKA"/>
<dbReference type="KEGG" id="zma:100193422"/>
<feature type="compositionally biased region" description="Polar residues" evidence="1">
    <location>
        <begin position="289"/>
        <end position="304"/>
    </location>
</feature>
<dbReference type="ExpressionAtlas" id="A0A3L6GDM1">
    <property type="expression patterns" value="baseline and differential"/>
</dbReference>
<dbReference type="Proteomes" id="UP000251960">
    <property type="component" value="Chromosome 10"/>
</dbReference>
<organism evidence="2 3">
    <name type="scientific">Zea mays</name>
    <name type="common">Maize</name>
    <dbReference type="NCBI Taxonomy" id="4577"/>
    <lineage>
        <taxon>Eukaryota</taxon>
        <taxon>Viridiplantae</taxon>
        <taxon>Streptophyta</taxon>
        <taxon>Embryophyta</taxon>
        <taxon>Tracheophyta</taxon>
        <taxon>Spermatophyta</taxon>
        <taxon>Magnoliopsida</taxon>
        <taxon>Liliopsida</taxon>
        <taxon>Poales</taxon>
        <taxon>Poaceae</taxon>
        <taxon>PACMAD clade</taxon>
        <taxon>Panicoideae</taxon>
        <taxon>Andropogonodae</taxon>
        <taxon>Andropogoneae</taxon>
        <taxon>Tripsacinae</taxon>
        <taxon>Zea</taxon>
    </lineage>
</organism>
<sequence length="320" mass="36229">MGGWNRSLYVTGHRDRSAGASRTPLPPPSPDYGDKHQQVPLWEREFCRHVGDITWEQFCENKQYVGQFHKLEPWDDSAAFDCFQNAKARFWASYHGQPSDIPLLDDPDLYIDKVDHQCEVDPELVADLDSVGLPFESDDNPASAKGWTNAGADNKCTQNGSGNWDAFVEKPAEVSKWDSEANLASNTTWGGQANVATPEAVWRGQSFSKWGNDSNTSRGVPLEKPSWRGCNKNRYTPNSWSSNFHSRPSDNRYQQLEDPSYTSGTGRKWNGGDGGGYVKQRSFKHRNQDQGQHQQPRSGSWQQDQRGRSRQWRPVHSRAP</sequence>
<feature type="compositionally biased region" description="Basic residues" evidence="1">
    <location>
        <begin position="308"/>
        <end position="320"/>
    </location>
</feature>
<evidence type="ECO:0000313" key="2">
    <source>
        <dbReference type="EMBL" id="PWZ46029.1"/>
    </source>
</evidence>
<feature type="region of interest" description="Disordered" evidence="1">
    <location>
        <begin position="11"/>
        <end position="36"/>
    </location>
</feature>